<protein>
    <recommendedName>
        <fullName evidence="2">Autotransporter domain-containing protein</fullName>
    </recommendedName>
</protein>
<dbReference type="CDD" id="cd01344">
    <property type="entry name" value="PL2_Passenger_AT"/>
    <property type="match status" value="1"/>
</dbReference>
<dbReference type="PANTHER" id="PTHR35037:SF3">
    <property type="entry name" value="C-TERMINAL REGION OF AIDA-LIKE PROTEIN"/>
    <property type="match status" value="1"/>
</dbReference>
<dbReference type="EMBL" id="CP028519">
    <property type="protein sequence ID" value="AVY96052.1"/>
    <property type="molecule type" value="Genomic_DNA"/>
</dbReference>
<keyword evidence="4" id="KW-1185">Reference proteome</keyword>
<evidence type="ECO:0000259" key="2">
    <source>
        <dbReference type="PROSITE" id="PS51208"/>
    </source>
</evidence>
<evidence type="ECO:0000313" key="3">
    <source>
        <dbReference type="EMBL" id="AVY96052.1"/>
    </source>
</evidence>
<dbReference type="Gene3D" id="2.160.20.20">
    <property type="match status" value="1"/>
</dbReference>
<dbReference type="SUPFAM" id="SSF103515">
    <property type="entry name" value="Autotransporter"/>
    <property type="match status" value="1"/>
</dbReference>
<dbReference type="SMART" id="SM00869">
    <property type="entry name" value="Autotransporter"/>
    <property type="match status" value="1"/>
</dbReference>
<dbReference type="PROSITE" id="PS51208">
    <property type="entry name" value="AUTOTRANSPORTER"/>
    <property type="match status" value="1"/>
</dbReference>
<dbReference type="InterPro" id="IPR011050">
    <property type="entry name" value="Pectin_lyase_fold/virulence"/>
</dbReference>
<feature type="compositionally biased region" description="Basic and acidic residues" evidence="1">
    <location>
        <begin position="163"/>
        <end position="181"/>
    </location>
</feature>
<proteinExistence type="predicted"/>
<dbReference type="InterPro" id="IPR012332">
    <property type="entry name" value="Autotransporter_pectin_lyase_C"/>
</dbReference>
<accession>A0A2S0PFA9</accession>
<dbReference type="Pfam" id="PF18883">
    <property type="entry name" value="AC_1"/>
    <property type="match status" value="1"/>
</dbReference>
<dbReference type="Pfam" id="PF03797">
    <property type="entry name" value="Autotransporter"/>
    <property type="match status" value="1"/>
</dbReference>
<sequence>MLGGYGVVVGDVGNDGYLVVADAATRLSGTGRLEIRGALDNRGGILLGGAGVGNALVLQGDYRGTGSAWLRVHARLDGDDSPADRVLLDGGRASGETALQVVNVGGAGAQTRGDGILLIETGNGGQTGAQAFRLDAPVLAGPYAYRLYRGGQGAGTADNWYLRSERSDEADTPDDGKRPDYRGETSLYAVVPAMALAYGQTMLATREVRATNLATTRPLPAAWGRAINEAGHYDGGGILANGPRYASELQALQAGHDLLLRHGRDGSVLRGGLYLAIGQASATVDHDDGRRAGHDQLDGRTLGGYWNWQADSGAYVDAVAQASQYRVRSVSAQVRPLHSRGHGGAVSLEAGFPLRVDPSWRLTPQVRLSYQRIRLDAASDGAAQVRFGGMESLQTRVGLLGEHAASPSSSVWVRAGLGRESAARPGASFSSDNGYLPFRTGMRGMLADAGAGLDIRLGKQTSVRGSLDWQGAPGGHGGARRAELVMHMSW</sequence>
<feature type="region of interest" description="Disordered" evidence="1">
    <location>
        <begin position="158"/>
        <end position="181"/>
    </location>
</feature>
<gene>
    <name evidence="3" type="ORF">DAI18_10310</name>
</gene>
<dbReference type="InterPro" id="IPR043990">
    <property type="entry name" value="AC_1"/>
</dbReference>
<dbReference type="Proteomes" id="UP000244173">
    <property type="component" value="Chromosome"/>
</dbReference>
<dbReference type="InterPro" id="IPR051551">
    <property type="entry name" value="Autotransporter_adhesion"/>
</dbReference>
<dbReference type="NCBIfam" id="TIGR01414">
    <property type="entry name" value="autotrans_barl"/>
    <property type="match status" value="1"/>
</dbReference>
<name>A0A2S0PFA9_9NEIS</name>
<dbReference type="SUPFAM" id="SSF51126">
    <property type="entry name" value="Pectin lyase-like"/>
    <property type="match status" value="1"/>
</dbReference>
<evidence type="ECO:0000313" key="4">
    <source>
        <dbReference type="Proteomes" id="UP000244173"/>
    </source>
</evidence>
<organism evidence="3 4">
    <name type="scientific">Microvirgula aerodenitrificans</name>
    <dbReference type="NCBI Taxonomy" id="57480"/>
    <lineage>
        <taxon>Bacteria</taxon>
        <taxon>Pseudomonadati</taxon>
        <taxon>Pseudomonadota</taxon>
        <taxon>Betaproteobacteria</taxon>
        <taxon>Neisseriales</taxon>
        <taxon>Aquaspirillaceae</taxon>
        <taxon>Microvirgula</taxon>
    </lineage>
</organism>
<dbReference type="InterPro" id="IPR006315">
    <property type="entry name" value="OM_autotransptr_brl_dom"/>
</dbReference>
<dbReference type="InterPro" id="IPR036709">
    <property type="entry name" value="Autotransporte_beta_dom_sf"/>
</dbReference>
<dbReference type="Gene3D" id="2.40.128.130">
    <property type="entry name" value="Autotransporter beta-domain"/>
    <property type="match status" value="1"/>
</dbReference>
<dbReference type="PANTHER" id="PTHR35037">
    <property type="entry name" value="C-TERMINAL REGION OF AIDA-LIKE PROTEIN"/>
    <property type="match status" value="1"/>
</dbReference>
<dbReference type="GO" id="GO:0019867">
    <property type="term" value="C:outer membrane"/>
    <property type="evidence" value="ECO:0007669"/>
    <property type="project" value="InterPro"/>
</dbReference>
<dbReference type="KEGG" id="maer:DAI18_10310"/>
<feature type="domain" description="Autotransporter" evidence="2">
    <location>
        <begin position="215"/>
        <end position="490"/>
    </location>
</feature>
<evidence type="ECO:0000256" key="1">
    <source>
        <dbReference type="SAM" id="MobiDB-lite"/>
    </source>
</evidence>
<reference evidence="3 4" key="1">
    <citation type="submission" date="2018-04" db="EMBL/GenBank/DDBJ databases">
        <title>Denitrifier Microvirgula.</title>
        <authorList>
            <person name="Anderson E."/>
            <person name="Jang J."/>
            <person name="Ishii S."/>
        </authorList>
    </citation>
    <scope>NUCLEOTIDE SEQUENCE [LARGE SCALE GENOMIC DNA]</scope>
    <source>
        <strain evidence="3 4">BE2.4</strain>
    </source>
</reference>
<dbReference type="InterPro" id="IPR005546">
    <property type="entry name" value="Autotransporte_beta"/>
</dbReference>
<dbReference type="AlphaFoldDB" id="A0A2S0PFA9"/>